<reference evidence="3" key="3">
    <citation type="submission" date="2020-12" db="UniProtKB">
        <authorList>
            <consortium name="EnsemblPlants"/>
        </authorList>
    </citation>
    <scope>IDENTIFICATION</scope>
</reference>
<protein>
    <submittedName>
        <fullName evidence="2 3">Uncharacterized protein</fullName>
    </submittedName>
</protein>
<evidence type="ECO:0000313" key="3">
    <source>
        <dbReference type="EnsemblPlants" id="PAC:32903153.CDS.1"/>
    </source>
</evidence>
<dbReference type="EnsemblPlants" id="Pp3c22_14481V3.1">
    <property type="protein sequence ID" value="PAC:32903153.CDS.1"/>
    <property type="gene ID" value="Pp3c22_14481"/>
</dbReference>
<dbReference type="InParanoid" id="A0A2K1INH5"/>
<evidence type="ECO:0000256" key="1">
    <source>
        <dbReference type="SAM" id="MobiDB-lite"/>
    </source>
</evidence>
<reference evidence="2 4" key="2">
    <citation type="journal article" date="2018" name="Plant J.">
        <title>The Physcomitrella patens chromosome-scale assembly reveals moss genome structure and evolution.</title>
        <authorList>
            <person name="Lang D."/>
            <person name="Ullrich K.K."/>
            <person name="Murat F."/>
            <person name="Fuchs J."/>
            <person name="Jenkins J."/>
            <person name="Haas F.B."/>
            <person name="Piednoel M."/>
            <person name="Gundlach H."/>
            <person name="Van Bel M."/>
            <person name="Meyberg R."/>
            <person name="Vives C."/>
            <person name="Morata J."/>
            <person name="Symeonidi A."/>
            <person name="Hiss M."/>
            <person name="Muchero W."/>
            <person name="Kamisugi Y."/>
            <person name="Saleh O."/>
            <person name="Blanc G."/>
            <person name="Decker E.L."/>
            <person name="van Gessel N."/>
            <person name="Grimwood J."/>
            <person name="Hayes R.D."/>
            <person name="Graham S.W."/>
            <person name="Gunter L.E."/>
            <person name="McDaniel S.F."/>
            <person name="Hoernstein S.N.W."/>
            <person name="Larsson A."/>
            <person name="Li F.W."/>
            <person name="Perroud P.F."/>
            <person name="Phillips J."/>
            <person name="Ranjan P."/>
            <person name="Rokshar D.S."/>
            <person name="Rothfels C.J."/>
            <person name="Schneider L."/>
            <person name="Shu S."/>
            <person name="Stevenson D.W."/>
            <person name="Thummler F."/>
            <person name="Tillich M."/>
            <person name="Villarreal Aguilar J.C."/>
            <person name="Widiez T."/>
            <person name="Wong G.K."/>
            <person name="Wymore A."/>
            <person name="Zhang Y."/>
            <person name="Zimmer A.D."/>
            <person name="Quatrano R.S."/>
            <person name="Mayer K.F.X."/>
            <person name="Goodstein D."/>
            <person name="Casacuberta J.M."/>
            <person name="Vandepoele K."/>
            <person name="Reski R."/>
            <person name="Cuming A.C."/>
            <person name="Tuskan G.A."/>
            <person name="Maumus F."/>
            <person name="Salse J."/>
            <person name="Schmutz J."/>
            <person name="Rensing S.A."/>
        </authorList>
    </citation>
    <scope>NUCLEOTIDE SEQUENCE [LARGE SCALE GENOMIC DNA]</scope>
    <source>
        <strain evidence="3 4">cv. Gransden 2004</strain>
    </source>
</reference>
<keyword evidence="4" id="KW-1185">Reference proteome</keyword>
<dbReference type="Gramene" id="Pp3c22_14481V3.1">
    <property type="protein sequence ID" value="PAC:32903153.CDS.1"/>
    <property type="gene ID" value="Pp3c22_14481"/>
</dbReference>
<feature type="compositionally biased region" description="Polar residues" evidence="1">
    <location>
        <begin position="1"/>
        <end position="17"/>
    </location>
</feature>
<proteinExistence type="predicted"/>
<reference evidence="2 4" key="1">
    <citation type="journal article" date="2008" name="Science">
        <title>The Physcomitrella genome reveals evolutionary insights into the conquest of land by plants.</title>
        <authorList>
            <person name="Rensing S."/>
            <person name="Lang D."/>
            <person name="Zimmer A."/>
            <person name="Terry A."/>
            <person name="Salamov A."/>
            <person name="Shapiro H."/>
            <person name="Nishiyama T."/>
            <person name="Perroud P.-F."/>
            <person name="Lindquist E."/>
            <person name="Kamisugi Y."/>
            <person name="Tanahashi T."/>
            <person name="Sakakibara K."/>
            <person name="Fujita T."/>
            <person name="Oishi K."/>
            <person name="Shin-I T."/>
            <person name="Kuroki Y."/>
            <person name="Toyoda A."/>
            <person name="Suzuki Y."/>
            <person name="Hashimoto A."/>
            <person name="Yamaguchi K."/>
            <person name="Sugano A."/>
            <person name="Kohara Y."/>
            <person name="Fujiyama A."/>
            <person name="Anterola A."/>
            <person name="Aoki S."/>
            <person name="Ashton N."/>
            <person name="Barbazuk W.B."/>
            <person name="Barker E."/>
            <person name="Bennetzen J."/>
            <person name="Bezanilla M."/>
            <person name="Blankenship R."/>
            <person name="Cho S.H."/>
            <person name="Dutcher S."/>
            <person name="Estelle M."/>
            <person name="Fawcett J.A."/>
            <person name="Gundlach H."/>
            <person name="Hanada K."/>
            <person name="Heyl A."/>
            <person name="Hicks K.A."/>
            <person name="Hugh J."/>
            <person name="Lohr M."/>
            <person name="Mayer K."/>
            <person name="Melkozernov A."/>
            <person name="Murata T."/>
            <person name="Nelson D."/>
            <person name="Pils B."/>
            <person name="Prigge M."/>
            <person name="Reiss B."/>
            <person name="Renner T."/>
            <person name="Rombauts S."/>
            <person name="Rushton P."/>
            <person name="Sanderfoot A."/>
            <person name="Schween G."/>
            <person name="Shiu S.-H."/>
            <person name="Stueber K."/>
            <person name="Theodoulou F.L."/>
            <person name="Tu H."/>
            <person name="Van de Peer Y."/>
            <person name="Verrier P.J."/>
            <person name="Waters E."/>
            <person name="Wood A."/>
            <person name="Yang L."/>
            <person name="Cove D."/>
            <person name="Cuming A."/>
            <person name="Hasebe M."/>
            <person name="Lucas S."/>
            <person name="Mishler D.B."/>
            <person name="Reski R."/>
            <person name="Grigoriev I."/>
            <person name="Quatrano R.S."/>
            <person name="Boore J.L."/>
        </authorList>
    </citation>
    <scope>NUCLEOTIDE SEQUENCE [LARGE SCALE GENOMIC DNA]</scope>
    <source>
        <strain evidence="3 4">cv. Gransden 2004</strain>
    </source>
</reference>
<dbReference type="Proteomes" id="UP000006727">
    <property type="component" value="Chromosome 22"/>
</dbReference>
<evidence type="ECO:0000313" key="4">
    <source>
        <dbReference type="Proteomes" id="UP000006727"/>
    </source>
</evidence>
<evidence type="ECO:0000313" key="2">
    <source>
        <dbReference type="EMBL" id="PNR30832.1"/>
    </source>
</evidence>
<dbReference type="EMBL" id="ABEU02000022">
    <property type="protein sequence ID" value="PNR30832.1"/>
    <property type="molecule type" value="Genomic_DNA"/>
</dbReference>
<name>A0A2K1INH5_PHYPA</name>
<organism evidence="2">
    <name type="scientific">Physcomitrium patens</name>
    <name type="common">Spreading-leaved earth moss</name>
    <name type="synonym">Physcomitrella patens</name>
    <dbReference type="NCBI Taxonomy" id="3218"/>
    <lineage>
        <taxon>Eukaryota</taxon>
        <taxon>Viridiplantae</taxon>
        <taxon>Streptophyta</taxon>
        <taxon>Embryophyta</taxon>
        <taxon>Bryophyta</taxon>
        <taxon>Bryophytina</taxon>
        <taxon>Bryopsida</taxon>
        <taxon>Funariidae</taxon>
        <taxon>Funariales</taxon>
        <taxon>Funariaceae</taxon>
        <taxon>Physcomitrium</taxon>
    </lineage>
</organism>
<gene>
    <name evidence="2" type="ORF">PHYPA_027148</name>
</gene>
<dbReference type="AlphaFoldDB" id="A0A2K1INH5"/>
<feature type="compositionally biased region" description="Polar residues" evidence="1">
    <location>
        <begin position="29"/>
        <end position="39"/>
    </location>
</feature>
<feature type="region of interest" description="Disordered" evidence="1">
    <location>
        <begin position="1"/>
        <end position="39"/>
    </location>
</feature>
<accession>A0A2K1INH5</accession>
<sequence>MVGWSSRCSQGNASADESSFPAHSPKPSPSRTSAQELHSASFNEQLPTWRLVPRRPMCTLPTITTLGETFFQLKQRIVTH</sequence>